<reference evidence="2" key="1">
    <citation type="submission" date="2023-07" db="EMBL/GenBank/DDBJ databases">
        <title>draft genome sequence of fig (Ficus carica).</title>
        <authorList>
            <person name="Takahashi T."/>
            <person name="Nishimura K."/>
        </authorList>
    </citation>
    <scope>NUCLEOTIDE SEQUENCE</scope>
</reference>
<organism evidence="2 3">
    <name type="scientific">Ficus carica</name>
    <name type="common">Common fig</name>
    <dbReference type="NCBI Taxonomy" id="3494"/>
    <lineage>
        <taxon>Eukaryota</taxon>
        <taxon>Viridiplantae</taxon>
        <taxon>Streptophyta</taxon>
        <taxon>Embryophyta</taxon>
        <taxon>Tracheophyta</taxon>
        <taxon>Spermatophyta</taxon>
        <taxon>Magnoliopsida</taxon>
        <taxon>eudicotyledons</taxon>
        <taxon>Gunneridae</taxon>
        <taxon>Pentapetalae</taxon>
        <taxon>rosids</taxon>
        <taxon>fabids</taxon>
        <taxon>Rosales</taxon>
        <taxon>Moraceae</taxon>
        <taxon>Ficeae</taxon>
        <taxon>Ficus</taxon>
    </lineage>
</organism>
<evidence type="ECO:0000256" key="1">
    <source>
        <dbReference type="SAM" id="MobiDB-lite"/>
    </source>
</evidence>
<comment type="caution">
    <text evidence="2">The sequence shown here is derived from an EMBL/GenBank/DDBJ whole genome shotgun (WGS) entry which is preliminary data.</text>
</comment>
<name>A0AA88EEU6_FICCA</name>
<feature type="non-terminal residue" evidence="2">
    <location>
        <position position="1"/>
    </location>
</feature>
<sequence length="122" mass="13557">FEERRLIIFSTRYIGIENEGSRLRKALPVAWIHRTCAHTHSETWNSRIIEKTRWSNALSSARASTELNPVSPALSKVQTSPVSAQFESSARASTESPQFGPSQRYQPLAASHRPNPAIIASA</sequence>
<feature type="region of interest" description="Disordered" evidence="1">
    <location>
        <begin position="66"/>
        <end position="122"/>
    </location>
</feature>
<dbReference type="AlphaFoldDB" id="A0AA88EEU6"/>
<dbReference type="EMBL" id="BTGU01016865">
    <property type="protein sequence ID" value="GMN72718.1"/>
    <property type="molecule type" value="Genomic_DNA"/>
</dbReference>
<evidence type="ECO:0000313" key="2">
    <source>
        <dbReference type="EMBL" id="GMN72718.1"/>
    </source>
</evidence>
<gene>
    <name evidence="2" type="ORF">TIFTF001_055275</name>
</gene>
<feature type="compositionally biased region" description="Polar residues" evidence="1">
    <location>
        <begin position="76"/>
        <end position="105"/>
    </location>
</feature>
<protein>
    <submittedName>
        <fullName evidence="2">Uncharacterized protein</fullName>
    </submittedName>
</protein>
<proteinExistence type="predicted"/>
<keyword evidence="3" id="KW-1185">Reference proteome</keyword>
<evidence type="ECO:0000313" key="3">
    <source>
        <dbReference type="Proteomes" id="UP001187192"/>
    </source>
</evidence>
<dbReference type="Proteomes" id="UP001187192">
    <property type="component" value="Unassembled WGS sequence"/>
</dbReference>
<accession>A0AA88EEU6</accession>